<accession>A0A7J9UTS6</accession>
<dbReference type="GO" id="GO:0016491">
    <property type="term" value="F:oxidoreductase activity"/>
    <property type="evidence" value="ECO:0007669"/>
    <property type="project" value="UniProtKB-KW"/>
</dbReference>
<comment type="similarity">
    <text evidence="1">Belongs to the short-chain dehydrogenases/reductases (SDR) family.</text>
</comment>
<sequence>VEVRFDRAAPAEPWGTEAVSDHLLDITDAGQVAAAVASAVATHGRPDILVNIAGIIGRPAPSHEATEEEFDDIFGVNVKGVWQVTKHVVPHMIEARQGSIINFSSIYGLTGGKTVPLYHATKGAVRLLSKADAAAYGEYGIRVNSLHPGSMNTTMSRSAAERSPLGRDEYYRRLFGSNPLPRQGEPGEIAYGVLYLASDESSFTTGAELVIDGGFTAI</sequence>
<dbReference type="Gene3D" id="3.40.50.720">
    <property type="entry name" value="NAD(P)-binding Rossmann-like Domain"/>
    <property type="match status" value="1"/>
</dbReference>
<dbReference type="Proteomes" id="UP000429644">
    <property type="component" value="Unassembled WGS sequence"/>
</dbReference>
<evidence type="ECO:0000256" key="2">
    <source>
        <dbReference type="ARBA" id="ARBA00023002"/>
    </source>
</evidence>
<dbReference type="InterPro" id="IPR002347">
    <property type="entry name" value="SDR_fam"/>
</dbReference>
<keyword evidence="2" id="KW-0560">Oxidoreductase</keyword>
<dbReference type="PANTHER" id="PTHR24321:SF8">
    <property type="entry name" value="ESTRADIOL 17-BETA-DEHYDROGENASE 8-RELATED"/>
    <property type="match status" value="1"/>
</dbReference>
<dbReference type="EMBL" id="WHPD01001108">
    <property type="protein sequence ID" value="MPV88025.1"/>
    <property type="molecule type" value="Genomic_DNA"/>
</dbReference>
<feature type="non-terminal residue" evidence="3">
    <location>
        <position position="1"/>
    </location>
</feature>
<name>A0A7J9UTS6_9MICO</name>
<protein>
    <submittedName>
        <fullName evidence="3">SDR family oxidoreductase</fullName>
    </submittedName>
</protein>
<dbReference type="Pfam" id="PF13561">
    <property type="entry name" value="adh_short_C2"/>
    <property type="match status" value="1"/>
</dbReference>
<organism evidence="3 4">
    <name type="scientific">Georgenia ruanii</name>
    <dbReference type="NCBI Taxonomy" id="348442"/>
    <lineage>
        <taxon>Bacteria</taxon>
        <taxon>Bacillati</taxon>
        <taxon>Actinomycetota</taxon>
        <taxon>Actinomycetes</taxon>
        <taxon>Micrococcales</taxon>
        <taxon>Bogoriellaceae</taxon>
        <taxon>Georgenia</taxon>
    </lineage>
</organism>
<comment type="caution">
    <text evidence="3">The sequence shown here is derived from an EMBL/GenBank/DDBJ whole genome shotgun (WGS) entry which is preliminary data.</text>
</comment>
<dbReference type="PRINTS" id="PR00080">
    <property type="entry name" value="SDRFAMILY"/>
</dbReference>
<dbReference type="PRINTS" id="PR00081">
    <property type="entry name" value="GDHRDH"/>
</dbReference>
<keyword evidence="4" id="KW-1185">Reference proteome</keyword>
<dbReference type="InterPro" id="IPR036291">
    <property type="entry name" value="NAD(P)-bd_dom_sf"/>
</dbReference>
<evidence type="ECO:0000313" key="4">
    <source>
        <dbReference type="Proteomes" id="UP000429644"/>
    </source>
</evidence>
<evidence type="ECO:0000313" key="3">
    <source>
        <dbReference type="EMBL" id="MPV88025.1"/>
    </source>
</evidence>
<dbReference type="FunFam" id="3.40.50.720:FF:000084">
    <property type="entry name" value="Short-chain dehydrogenase reductase"/>
    <property type="match status" value="1"/>
</dbReference>
<dbReference type="PANTHER" id="PTHR24321">
    <property type="entry name" value="DEHYDROGENASES, SHORT CHAIN"/>
    <property type="match status" value="1"/>
</dbReference>
<dbReference type="SUPFAM" id="SSF51735">
    <property type="entry name" value="NAD(P)-binding Rossmann-fold domains"/>
    <property type="match status" value="1"/>
</dbReference>
<proteinExistence type="inferred from homology"/>
<gene>
    <name evidence="3" type="ORF">GB882_05045</name>
</gene>
<evidence type="ECO:0000256" key="1">
    <source>
        <dbReference type="ARBA" id="ARBA00006484"/>
    </source>
</evidence>
<dbReference type="AlphaFoldDB" id="A0A7J9UTS6"/>
<reference evidence="3 4" key="1">
    <citation type="submission" date="2019-10" db="EMBL/GenBank/DDBJ databases">
        <title>Georgenia wutianyii sp. nov. and Georgenia yuyongxinii sp. nov. isolated from plateau pika (Ochotona curzoniae) in the Qinghai-Tibet plateau of China.</title>
        <authorList>
            <person name="Tian Z."/>
        </authorList>
    </citation>
    <scope>NUCLEOTIDE SEQUENCE [LARGE SCALE GENOMIC DNA]</scope>
    <source>
        <strain evidence="3 4">JCM 15130</strain>
    </source>
</reference>